<accession>A0ABU6QCL9</accession>
<feature type="compositionally biased region" description="Basic and acidic residues" evidence="1">
    <location>
        <begin position="113"/>
        <end position="154"/>
    </location>
</feature>
<evidence type="ECO:0000256" key="1">
    <source>
        <dbReference type="SAM" id="MobiDB-lite"/>
    </source>
</evidence>
<name>A0ABU6QCL9_9FABA</name>
<evidence type="ECO:0000313" key="3">
    <source>
        <dbReference type="Proteomes" id="UP001341840"/>
    </source>
</evidence>
<gene>
    <name evidence="2" type="ORF">PIB30_035525</name>
</gene>
<protein>
    <submittedName>
        <fullName evidence="2">Uncharacterized protein</fullName>
    </submittedName>
</protein>
<organism evidence="2 3">
    <name type="scientific">Stylosanthes scabra</name>
    <dbReference type="NCBI Taxonomy" id="79078"/>
    <lineage>
        <taxon>Eukaryota</taxon>
        <taxon>Viridiplantae</taxon>
        <taxon>Streptophyta</taxon>
        <taxon>Embryophyta</taxon>
        <taxon>Tracheophyta</taxon>
        <taxon>Spermatophyta</taxon>
        <taxon>Magnoliopsida</taxon>
        <taxon>eudicotyledons</taxon>
        <taxon>Gunneridae</taxon>
        <taxon>Pentapetalae</taxon>
        <taxon>rosids</taxon>
        <taxon>fabids</taxon>
        <taxon>Fabales</taxon>
        <taxon>Fabaceae</taxon>
        <taxon>Papilionoideae</taxon>
        <taxon>50 kb inversion clade</taxon>
        <taxon>dalbergioids sensu lato</taxon>
        <taxon>Dalbergieae</taxon>
        <taxon>Pterocarpus clade</taxon>
        <taxon>Stylosanthes</taxon>
    </lineage>
</organism>
<keyword evidence="3" id="KW-1185">Reference proteome</keyword>
<evidence type="ECO:0000313" key="2">
    <source>
        <dbReference type="EMBL" id="MED6109636.1"/>
    </source>
</evidence>
<proteinExistence type="predicted"/>
<feature type="compositionally biased region" description="Basic and acidic residues" evidence="1">
    <location>
        <begin position="75"/>
        <end position="105"/>
    </location>
</feature>
<reference evidence="2 3" key="1">
    <citation type="journal article" date="2023" name="Plants (Basel)">
        <title>Bridging the Gap: Combining Genomics and Transcriptomics Approaches to Understand Stylosanthes scabra, an Orphan Legume from the Brazilian Caatinga.</title>
        <authorList>
            <person name="Ferreira-Neto J.R.C."/>
            <person name="da Silva M.D."/>
            <person name="Binneck E."/>
            <person name="de Melo N.F."/>
            <person name="da Silva R.H."/>
            <person name="de Melo A.L.T.M."/>
            <person name="Pandolfi V."/>
            <person name="Bustamante F.O."/>
            <person name="Brasileiro-Vidal A.C."/>
            <person name="Benko-Iseppon A.M."/>
        </authorList>
    </citation>
    <scope>NUCLEOTIDE SEQUENCE [LARGE SCALE GENOMIC DNA]</scope>
    <source>
        <tissue evidence="2">Leaves</tissue>
    </source>
</reference>
<comment type="caution">
    <text evidence="2">The sequence shown here is derived from an EMBL/GenBank/DDBJ whole genome shotgun (WGS) entry which is preliminary data.</text>
</comment>
<sequence>MPLNSTAVRDNIFPFIIDVDEPGKYNWIRPIYDSLVEGLTNFKKGLIQSLNGCVCGIGDYKAKEEAAGSRTPNSTKEKGREERKIENRGEKSSREPRQEENSSDKRAKKKEKLKTEEKRVAESPDKKNDNLKQEEEKIETKMEHENGSDKREYVESEVNESPPDPSIPSFDLHFDSPTVELQVDADKLYEWVMDGWEKMEETVASLRGKKNVFLKRTNARTLRPWKK</sequence>
<dbReference type="Proteomes" id="UP001341840">
    <property type="component" value="Unassembled WGS sequence"/>
</dbReference>
<dbReference type="EMBL" id="JASCZI010000170">
    <property type="protein sequence ID" value="MED6109636.1"/>
    <property type="molecule type" value="Genomic_DNA"/>
</dbReference>
<feature type="region of interest" description="Disordered" evidence="1">
    <location>
        <begin position="64"/>
        <end position="173"/>
    </location>
</feature>